<sequence>MPTMTADQRRELDRATHDAYMRTCPSAQLLGILSDKWVCLVLCALDDGSMRYSEVRRKIPSVSQKMLTQTLRTLERDGFVLRTVTAAVPVRVDYELSELGRRIQPLVAAIKSFAEENITEVLVARSEFDAVG</sequence>
<dbReference type="PANTHER" id="PTHR33204">
    <property type="entry name" value="TRANSCRIPTIONAL REGULATOR, MARR FAMILY"/>
    <property type="match status" value="1"/>
</dbReference>
<name>A0ABU4BK85_9NOCA</name>
<evidence type="ECO:0000256" key="1">
    <source>
        <dbReference type="ARBA" id="ARBA00023015"/>
    </source>
</evidence>
<keyword evidence="6" id="KW-1185">Reference proteome</keyword>
<keyword evidence="3" id="KW-0804">Transcription</keyword>
<proteinExistence type="predicted"/>
<comment type="caution">
    <text evidence="5">The sequence shown here is derived from an EMBL/GenBank/DDBJ whole genome shotgun (WGS) entry which is preliminary data.</text>
</comment>
<evidence type="ECO:0000256" key="3">
    <source>
        <dbReference type="ARBA" id="ARBA00023163"/>
    </source>
</evidence>
<reference evidence="5 6" key="1">
    <citation type="submission" date="2023-10" db="EMBL/GenBank/DDBJ databases">
        <title>Development of a sustainable strategy for remediation of hydrocarbon-contaminated territories based on the waste exchange concept.</title>
        <authorList>
            <person name="Krivoruchko A."/>
        </authorList>
    </citation>
    <scope>NUCLEOTIDE SEQUENCE [LARGE SCALE GENOMIC DNA]</scope>
    <source>
        <strain evidence="5 6">IEGM 1323</strain>
    </source>
</reference>
<organism evidence="5 6">
    <name type="scientific">Rhodococcoides yunnanense</name>
    <dbReference type="NCBI Taxonomy" id="278209"/>
    <lineage>
        <taxon>Bacteria</taxon>
        <taxon>Bacillati</taxon>
        <taxon>Actinomycetota</taxon>
        <taxon>Actinomycetes</taxon>
        <taxon>Mycobacteriales</taxon>
        <taxon>Nocardiaceae</taxon>
        <taxon>Rhodococcoides</taxon>
    </lineage>
</organism>
<gene>
    <name evidence="5" type="ORF">R3P96_25105</name>
</gene>
<evidence type="ECO:0000259" key="4">
    <source>
        <dbReference type="PROSITE" id="PS51118"/>
    </source>
</evidence>
<dbReference type="InterPro" id="IPR036390">
    <property type="entry name" value="WH_DNA-bd_sf"/>
</dbReference>
<evidence type="ECO:0000313" key="5">
    <source>
        <dbReference type="EMBL" id="MDV6264629.1"/>
    </source>
</evidence>
<feature type="domain" description="HTH hxlR-type" evidence="4">
    <location>
        <begin position="24"/>
        <end position="122"/>
    </location>
</feature>
<dbReference type="EMBL" id="JAWLJX010000016">
    <property type="protein sequence ID" value="MDV6264629.1"/>
    <property type="molecule type" value="Genomic_DNA"/>
</dbReference>
<dbReference type="RefSeq" id="WP_317566656.1">
    <property type="nucleotide sequence ID" value="NZ_JAWLJX010000016.1"/>
</dbReference>
<dbReference type="Pfam" id="PF01638">
    <property type="entry name" value="HxlR"/>
    <property type="match status" value="1"/>
</dbReference>
<protein>
    <submittedName>
        <fullName evidence="5">Helix-turn-helix domain-containing protein</fullName>
    </submittedName>
</protein>
<dbReference type="Proteomes" id="UP001185755">
    <property type="component" value="Unassembled WGS sequence"/>
</dbReference>
<accession>A0ABU4BK85</accession>
<dbReference type="InterPro" id="IPR036388">
    <property type="entry name" value="WH-like_DNA-bd_sf"/>
</dbReference>
<dbReference type="SUPFAM" id="SSF46785">
    <property type="entry name" value="Winged helix' DNA-binding domain"/>
    <property type="match status" value="1"/>
</dbReference>
<dbReference type="PANTHER" id="PTHR33204:SF18">
    <property type="entry name" value="TRANSCRIPTIONAL REGULATORY PROTEIN"/>
    <property type="match status" value="1"/>
</dbReference>
<keyword evidence="2" id="KW-0238">DNA-binding</keyword>
<evidence type="ECO:0000256" key="2">
    <source>
        <dbReference type="ARBA" id="ARBA00023125"/>
    </source>
</evidence>
<keyword evidence="1" id="KW-0805">Transcription regulation</keyword>
<dbReference type="PROSITE" id="PS51118">
    <property type="entry name" value="HTH_HXLR"/>
    <property type="match status" value="1"/>
</dbReference>
<dbReference type="Gene3D" id="1.10.10.10">
    <property type="entry name" value="Winged helix-like DNA-binding domain superfamily/Winged helix DNA-binding domain"/>
    <property type="match status" value="1"/>
</dbReference>
<evidence type="ECO:0000313" key="6">
    <source>
        <dbReference type="Proteomes" id="UP001185755"/>
    </source>
</evidence>
<dbReference type="InterPro" id="IPR002577">
    <property type="entry name" value="HTH_HxlR"/>
</dbReference>